<organism evidence="2 3">
    <name type="scientific">Candidatus Magnetobacterium bavaricum</name>
    <dbReference type="NCBI Taxonomy" id="29290"/>
    <lineage>
        <taxon>Bacteria</taxon>
        <taxon>Pseudomonadati</taxon>
        <taxon>Nitrospirota</taxon>
        <taxon>Thermodesulfovibrionia</taxon>
        <taxon>Thermodesulfovibrionales</taxon>
        <taxon>Candidatus Magnetobacteriaceae</taxon>
        <taxon>Candidatus Magnetobacterium</taxon>
    </lineage>
</organism>
<protein>
    <submittedName>
        <fullName evidence="2">Membrane protein</fullName>
    </submittedName>
</protein>
<dbReference type="Proteomes" id="UP000033423">
    <property type="component" value="Unassembled WGS sequence"/>
</dbReference>
<keyword evidence="1" id="KW-0472">Membrane</keyword>
<feature type="transmembrane region" description="Helical" evidence="1">
    <location>
        <begin position="67"/>
        <end position="87"/>
    </location>
</feature>
<accession>A0A0F3GPR6</accession>
<gene>
    <name evidence="2" type="ORF">MBAV_005124</name>
</gene>
<sequence length="89" mass="10415">MQGGLKGGRGRPLLCLFFLVVNYYLLSCSRLQGLLFWGDFYVASTKISKYQRTGIHQFPQRCLDFVFFYPLVGRYLFEYVGLFEFFLTG</sequence>
<proteinExistence type="predicted"/>
<evidence type="ECO:0000313" key="2">
    <source>
        <dbReference type="EMBL" id="KJU82683.1"/>
    </source>
</evidence>
<feature type="transmembrane region" description="Helical" evidence="1">
    <location>
        <begin position="12"/>
        <end position="32"/>
    </location>
</feature>
<comment type="caution">
    <text evidence="2">The sequence shown here is derived from an EMBL/GenBank/DDBJ whole genome shotgun (WGS) entry which is preliminary data.</text>
</comment>
<evidence type="ECO:0000256" key="1">
    <source>
        <dbReference type="SAM" id="Phobius"/>
    </source>
</evidence>
<dbReference type="EMBL" id="LACI01002210">
    <property type="protein sequence ID" value="KJU82683.1"/>
    <property type="molecule type" value="Genomic_DNA"/>
</dbReference>
<dbReference type="AlphaFoldDB" id="A0A0F3GPR6"/>
<evidence type="ECO:0000313" key="3">
    <source>
        <dbReference type="Proteomes" id="UP000033423"/>
    </source>
</evidence>
<name>A0A0F3GPR6_9BACT</name>
<keyword evidence="3" id="KW-1185">Reference proteome</keyword>
<keyword evidence="1" id="KW-1133">Transmembrane helix</keyword>
<reference evidence="2 3" key="1">
    <citation type="submission" date="2015-02" db="EMBL/GenBank/DDBJ databases">
        <title>Single-cell genomics of uncultivated deep-branching MTB reveals a conserved set of magnetosome genes.</title>
        <authorList>
            <person name="Kolinko S."/>
            <person name="Richter M."/>
            <person name="Glockner F.O."/>
            <person name="Brachmann A."/>
            <person name="Schuler D."/>
        </authorList>
    </citation>
    <scope>NUCLEOTIDE SEQUENCE [LARGE SCALE GENOMIC DNA]</scope>
    <source>
        <strain evidence="2">TM-1</strain>
    </source>
</reference>
<keyword evidence="1" id="KW-0812">Transmembrane</keyword>